<dbReference type="RefSeq" id="WP_378611968.1">
    <property type="nucleotide sequence ID" value="NZ_JBHSAX010000009.1"/>
</dbReference>
<reference evidence="4" key="1">
    <citation type="journal article" date="2019" name="Int. J. Syst. Evol. Microbiol.">
        <title>The Global Catalogue of Microorganisms (GCM) 10K type strain sequencing project: providing services to taxonomists for standard genome sequencing and annotation.</title>
        <authorList>
            <consortium name="The Broad Institute Genomics Platform"/>
            <consortium name="The Broad Institute Genome Sequencing Center for Infectious Disease"/>
            <person name="Wu L."/>
            <person name="Ma J."/>
        </authorList>
    </citation>
    <scope>NUCLEOTIDE SEQUENCE [LARGE SCALE GENOMIC DNA]</scope>
    <source>
        <strain evidence="4">CGMCC 4.7330</strain>
    </source>
</reference>
<dbReference type="InterPro" id="IPR029068">
    <property type="entry name" value="Glyas_Bleomycin-R_OHBP_Dase"/>
</dbReference>
<dbReference type="PANTHER" id="PTHR36113:SF6">
    <property type="entry name" value="FOSFOMYCIN RESISTANCE PROTEIN FOSX"/>
    <property type="match status" value="1"/>
</dbReference>
<dbReference type="InterPro" id="IPR018146">
    <property type="entry name" value="Glyoxalase_1_CS"/>
</dbReference>
<dbReference type="Gene3D" id="3.10.180.10">
    <property type="entry name" value="2,3-Dihydroxybiphenyl 1,2-Dioxygenase, domain 1"/>
    <property type="match status" value="1"/>
</dbReference>
<comment type="caution">
    <text evidence="3">The sequence shown here is derived from an EMBL/GenBank/DDBJ whole genome shotgun (WGS) entry which is preliminary data.</text>
</comment>
<evidence type="ECO:0000256" key="1">
    <source>
        <dbReference type="ARBA" id="ARBA00022723"/>
    </source>
</evidence>
<feature type="domain" description="VOC" evidence="2">
    <location>
        <begin position="4"/>
        <end position="128"/>
    </location>
</feature>
<dbReference type="InterPro" id="IPR004360">
    <property type="entry name" value="Glyas_Fos-R_dOase_dom"/>
</dbReference>
<dbReference type="PANTHER" id="PTHR36113">
    <property type="entry name" value="LYASE, PUTATIVE-RELATED-RELATED"/>
    <property type="match status" value="1"/>
</dbReference>
<dbReference type="InterPro" id="IPR051332">
    <property type="entry name" value="Fosfomycin_Res_Enzymes"/>
</dbReference>
<keyword evidence="1" id="KW-0479">Metal-binding</keyword>
<dbReference type="PROSITE" id="PS00934">
    <property type="entry name" value="GLYOXALASE_I_1"/>
    <property type="match status" value="1"/>
</dbReference>
<evidence type="ECO:0000259" key="2">
    <source>
        <dbReference type="PROSITE" id="PS51819"/>
    </source>
</evidence>
<protein>
    <submittedName>
        <fullName evidence="3">VOC family protein</fullName>
    </submittedName>
</protein>
<dbReference type="Pfam" id="PF00903">
    <property type="entry name" value="Glyoxalase"/>
    <property type="match status" value="1"/>
</dbReference>
<organism evidence="3 4">
    <name type="scientific">Nocardia jiangsuensis</name>
    <dbReference type="NCBI Taxonomy" id="1691563"/>
    <lineage>
        <taxon>Bacteria</taxon>
        <taxon>Bacillati</taxon>
        <taxon>Actinomycetota</taxon>
        <taxon>Actinomycetes</taxon>
        <taxon>Mycobacteriales</taxon>
        <taxon>Nocardiaceae</taxon>
        <taxon>Nocardia</taxon>
    </lineage>
</organism>
<keyword evidence="4" id="KW-1185">Reference proteome</keyword>
<dbReference type="EMBL" id="JBHSAX010000009">
    <property type="protein sequence ID" value="MFC3962204.1"/>
    <property type="molecule type" value="Genomic_DNA"/>
</dbReference>
<proteinExistence type="predicted"/>
<dbReference type="SUPFAM" id="SSF54593">
    <property type="entry name" value="Glyoxalase/Bleomycin resistance protein/Dihydroxybiphenyl dioxygenase"/>
    <property type="match status" value="1"/>
</dbReference>
<sequence length="147" mass="15659">MQLATGHIGLNVSDLPRSLDFYRRALGFEQLSAETDGAERWAFLGADGKLVLTLWQQSDGEFSTATPGLHHLSFQVADIDEVRSVESALRELGVRWVHDGVVAHGEGAASGGLFFTDPDGIRLEVYAPTGAENAPAPSGSAPTCGFF</sequence>
<gene>
    <name evidence="3" type="ORF">ACFO0B_09435</name>
</gene>
<dbReference type="CDD" id="cd06587">
    <property type="entry name" value="VOC"/>
    <property type="match status" value="1"/>
</dbReference>
<dbReference type="Proteomes" id="UP001595696">
    <property type="component" value="Unassembled WGS sequence"/>
</dbReference>
<dbReference type="PROSITE" id="PS51819">
    <property type="entry name" value="VOC"/>
    <property type="match status" value="1"/>
</dbReference>
<evidence type="ECO:0000313" key="3">
    <source>
        <dbReference type="EMBL" id="MFC3962204.1"/>
    </source>
</evidence>
<name>A0ABV8DQS6_9NOCA</name>
<dbReference type="InterPro" id="IPR037523">
    <property type="entry name" value="VOC_core"/>
</dbReference>
<evidence type="ECO:0000313" key="4">
    <source>
        <dbReference type="Proteomes" id="UP001595696"/>
    </source>
</evidence>
<accession>A0ABV8DQS6</accession>